<evidence type="ECO:0000313" key="2">
    <source>
        <dbReference type="EMBL" id="QJW85710.1"/>
    </source>
</evidence>
<organism evidence="2 3">
    <name type="scientific">Ramlibacter terrae</name>
    <dbReference type="NCBI Taxonomy" id="2732511"/>
    <lineage>
        <taxon>Bacteria</taxon>
        <taxon>Pseudomonadati</taxon>
        <taxon>Pseudomonadota</taxon>
        <taxon>Betaproteobacteria</taxon>
        <taxon>Burkholderiales</taxon>
        <taxon>Comamonadaceae</taxon>
        <taxon>Ramlibacter</taxon>
    </lineage>
</organism>
<proteinExistence type="predicted"/>
<dbReference type="PANTHER" id="PTHR46438:SF11">
    <property type="entry name" value="LIPASE-RELATED"/>
    <property type="match status" value="1"/>
</dbReference>
<dbReference type="Gene3D" id="3.40.50.1820">
    <property type="entry name" value="alpha/beta hydrolase"/>
    <property type="match status" value="1"/>
</dbReference>
<dbReference type="Proteomes" id="UP000500826">
    <property type="component" value="Chromosome"/>
</dbReference>
<dbReference type="InterPro" id="IPR029058">
    <property type="entry name" value="AB_hydrolase_fold"/>
</dbReference>
<reference evidence="2 3" key="2">
    <citation type="submission" date="2020-05" db="EMBL/GenBank/DDBJ databases">
        <authorList>
            <person name="Khan S.A."/>
            <person name="Jeon C.O."/>
            <person name="Chun B.H."/>
        </authorList>
    </citation>
    <scope>NUCLEOTIDE SEQUENCE [LARGE SCALE GENOMIC DNA]</scope>
    <source>
        <strain evidence="2 3">H242</strain>
    </source>
</reference>
<accession>A0ABX6P6K0</accession>
<dbReference type="SUPFAM" id="SSF53474">
    <property type="entry name" value="alpha/beta-Hydrolases"/>
    <property type="match status" value="1"/>
</dbReference>
<protein>
    <submittedName>
        <fullName evidence="2">Alpha/beta fold hydrolase</fullName>
    </submittedName>
</protein>
<evidence type="ECO:0000259" key="1">
    <source>
        <dbReference type="Pfam" id="PF00561"/>
    </source>
</evidence>
<evidence type="ECO:0000313" key="3">
    <source>
        <dbReference type="Proteomes" id="UP000500826"/>
    </source>
</evidence>
<name>A0ABX6P6K0_9BURK</name>
<gene>
    <name evidence="2" type="ORF">HK414_02275</name>
</gene>
<dbReference type="PANTHER" id="PTHR46438">
    <property type="entry name" value="ALPHA/BETA-HYDROLASES SUPERFAMILY PROTEIN"/>
    <property type="match status" value="1"/>
</dbReference>
<reference evidence="2 3" key="1">
    <citation type="submission" date="2020-05" db="EMBL/GenBank/DDBJ databases">
        <title>Ramlibacter rhizophilus sp. nov., isolated from rhizosphere soil of national flower Mugunghwa from South Korea.</title>
        <authorList>
            <person name="Zheng-Fei Y."/>
            <person name="Huan T."/>
        </authorList>
    </citation>
    <scope>NUCLEOTIDE SEQUENCE [LARGE SCALE GENOMIC DNA]</scope>
    <source>
        <strain evidence="2 3">H242</strain>
    </source>
</reference>
<dbReference type="EMBL" id="CP053418">
    <property type="protein sequence ID" value="QJW85710.1"/>
    <property type="molecule type" value="Genomic_DNA"/>
</dbReference>
<dbReference type="GO" id="GO:0016787">
    <property type="term" value="F:hydrolase activity"/>
    <property type="evidence" value="ECO:0007669"/>
    <property type="project" value="UniProtKB-KW"/>
</dbReference>
<dbReference type="PRINTS" id="PR00111">
    <property type="entry name" value="ABHYDROLASE"/>
</dbReference>
<dbReference type="InterPro" id="IPR000073">
    <property type="entry name" value="AB_hydrolase_1"/>
</dbReference>
<keyword evidence="3" id="KW-1185">Reference proteome</keyword>
<keyword evidence="2" id="KW-0378">Hydrolase</keyword>
<feature type="domain" description="AB hydrolase-1" evidence="1">
    <location>
        <begin position="39"/>
        <end position="279"/>
    </location>
</feature>
<sequence length="304" mass="32967">MVLFAIFLGRRVDATLRPQGEWIEVEGERLHYRTLGEGPPIVLVHGLGGNMRNFDYLPLAELARDFRLVLLDRPGSGHSPRSSDARAALGEQARVVAGFLRAMRFDRPPLLVGHSLGGAVSLAVALREPDAVAGLALIAPLTHDVPEPPPAFKALAIRKPRLRRALAYTTAMPASIARGQQVLTFVFAPEPPPRDFPVRGGGLLGLRPQAFYATSTDLTALEHQLAPQEARYGELRLPVHLLYGDGDRVLDWKVHGQALAAKVPQARLQVVPGAGHMLPVTQPQLTAEFLRRAAGDAFCATVRS</sequence>
<dbReference type="Pfam" id="PF00561">
    <property type="entry name" value="Abhydrolase_1"/>
    <property type="match status" value="1"/>
</dbReference>